<dbReference type="GO" id="GO:0008106">
    <property type="term" value="F:alcohol dehydrogenase (NADP+) activity"/>
    <property type="evidence" value="ECO:0007669"/>
    <property type="project" value="TreeGrafter"/>
</dbReference>
<evidence type="ECO:0000259" key="3">
    <source>
        <dbReference type="Pfam" id="PF25137"/>
    </source>
</evidence>
<keyword evidence="1 4" id="KW-0560">Oxidoreductase</keyword>
<dbReference type="PANTHER" id="PTHR43633">
    <property type="entry name" value="ALCOHOL DEHYDROGENASE YQHD"/>
    <property type="match status" value="1"/>
</dbReference>
<dbReference type="Pfam" id="PF00465">
    <property type="entry name" value="Fe-ADH"/>
    <property type="match status" value="1"/>
</dbReference>
<gene>
    <name evidence="4" type="ORF">MNBD_NITROSPINAE04-831</name>
</gene>
<dbReference type="InterPro" id="IPR044731">
    <property type="entry name" value="BDH-like"/>
</dbReference>
<proteinExistence type="predicted"/>
<dbReference type="GO" id="GO:1990002">
    <property type="term" value="F:methylglyoxal reductase (NADPH) (acetol producing) activity"/>
    <property type="evidence" value="ECO:0007669"/>
    <property type="project" value="TreeGrafter"/>
</dbReference>
<dbReference type="Pfam" id="PF25137">
    <property type="entry name" value="ADH_Fe_C"/>
    <property type="match status" value="1"/>
</dbReference>
<organism evidence="4">
    <name type="scientific">hydrothermal vent metagenome</name>
    <dbReference type="NCBI Taxonomy" id="652676"/>
    <lineage>
        <taxon>unclassified sequences</taxon>
        <taxon>metagenomes</taxon>
        <taxon>ecological metagenomes</taxon>
    </lineage>
</organism>
<dbReference type="SUPFAM" id="SSF56796">
    <property type="entry name" value="Dehydroquinate synthase-like"/>
    <property type="match status" value="1"/>
</dbReference>
<dbReference type="Gene3D" id="1.20.1090.10">
    <property type="entry name" value="Dehydroquinate synthase-like - alpha domain"/>
    <property type="match status" value="1"/>
</dbReference>
<dbReference type="AlphaFoldDB" id="A0A3B1CBX3"/>
<dbReference type="GO" id="GO:0005829">
    <property type="term" value="C:cytosol"/>
    <property type="evidence" value="ECO:0007669"/>
    <property type="project" value="TreeGrafter"/>
</dbReference>
<dbReference type="InterPro" id="IPR001670">
    <property type="entry name" value="ADH_Fe/GldA"/>
</dbReference>
<dbReference type="InterPro" id="IPR018211">
    <property type="entry name" value="ADH_Fe_CS"/>
</dbReference>
<dbReference type="PROSITE" id="PS00913">
    <property type="entry name" value="ADH_IRON_1"/>
    <property type="match status" value="1"/>
</dbReference>
<dbReference type="CDD" id="cd08187">
    <property type="entry name" value="BDH"/>
    <property type="match status" value="1"/>
</dbReference>
<accession>A0A3B1CBX3</accession>
<dbReference type="Gene3D" id="3.40.50.1970">
    <property type="match status" value="1"/>
</dbReference>
<dbReference type="EMBL" id="UOGA01000218">
    <property type="protein sequence ID" value="VAX22183.1"/>
    <property type="molecule type" value="Genomic_DNA"/>
</dbReference>
<dbReference type="EC" id="1.1.1.-" evidence="4"/>
<evidence type="ECO:0000313" key="4">
    <source>
        <dbReference type="EMBL" id="VAX22183.1"/>
    </source>
</evidence>
<reference evidence="4" key="1">
    <citation type="submission" date="2018-06" db="EMBL/GenBank/DDBJ databases">
        <authorList>
            <person name="Zhirakovskaya E."/>
        </authorList>
    </citation>
    <scope>NUCLEOTIDE SEQUENCE</scope>
</reference>
<evidence type="ECO:0000256" key="1">
    <source>
        <dbReference type="ARBA" id="ARBA00023002"/>
    </source>
</evidence>
<protein>
    <submittedName>
        <fullName evidence="4">NADH-dependent butanol dehydrogenase A</fullName>
        <ecNumber evidence="4">1.1.1.-</ecNumber>
    </submittedName>
</protein>
<feature type="domain" description="Fe-containing alcohol dehydrogenase-like C-terminal" evidence="3">
    <location>
        <begin position="188"/>
        <end position="388"/>
    </location>
</feature>
<sequence>MNGFTFYNPTKILFGEGQIEHVGEETASIGKNVLFLTGGGSVKKAGLYDKVLALLAKAGCRVTEKSGIAPNPEIDSVREGAKLCRKEKIDVILAIGGGSVIDAAKAIAAGAIYDGDPWDFFDKKGSVDKPLKIGAVLTLSATGSEANGNTVVTNPETEEKRATYHPGLYPSFSILDPTLTFSVPREQTAYGAVDILSHVFEQYFHNVANTPLQDGAAEAIMRTVIDCAPVAMEEPDNYNARAQLMWASTLALNGLLSSGITRGDWACHIMGHEFSAKYGLAHGASLSIMFPSWMKYVFKANPERFAQFSKNVWGVDISSLSVEEAAIAGIGATKDFFHNTLGLGVSLSDHGIDGSRIEEMTDSATKHAALGSFVPLSREDVVNIYQSAL</sequence>
<name>A0A3B1CBX3_9ZZZZ</name>
<dbReference type="PANTHER" id="PTHR43633:SF1">
    <property type="entry name" value="ALCOHOL DEHYDROGENASE YQHD"/>
    <property type="match status" value="1"/>
</dbReference>
<dbReference type="FunFam" id="3.40.50.1970:FF:000003">
    <property type="entry name" value="Alcohol dehydrogenase, iron-containing"/>
    <property type="match status" value="1"/>
</dbReference>
<dbReference type="GO" id="GO:1990362">
    <property type="term" value="F:butanol dehydrogenase (NAD+) activity"/>
    <property type="evidence" value="ECO:0007669"/>
    <property type="project" value="InterPro"/>
</dbReference>
<feature type="domain" description="Alcohol dehydrogenase iron-type/glycerol dehydrogenase GldA" evidence="2">
    <location>
        <begin position="9"/>
        <end position="177"/>
    </location>
</feature>
<dbReference type="GO" id="GO:0046872">
    <property type="term" value="F:metal ion binding"/>
    <property type="evidence" value="ECO:0007669"/>
    <property type="project" value="InterPro"/>
</dbReference>
<evidence type="ECO:0000259" key="2">
    <source>
        <dbReference type="Pfam" id="PF00465"/>
    </source>
</evidence>
<dbReference type="InterPro" id="IPR056798">
    <property type="entry name" value="ADH_Fe_C"/>
</dbReference>